<name>A0A2B7XFS9_POLH7</name>
<gene>
    <name evidence="1" type="ORF">AJ80_07964</name>
</gene>
<dbReference type="Proteomes" id="UP000224634">
    <property type="component" value="Unassembled WGS sequence"/>
</dbReference>
<evidence type="ECO:0000313" key="2">
    <source>
        <dbReference type="Proteomes" id="UP000224634"/>
    </source>
</evidence>
<comment type="caution">
    <text evidence="1">The sequence shown here is derived from an EMBL/GenBank/DDBJ whole genome shotgun (WGS) entry which is preliminary data.</text>
</comment>
<keyword evidence="2" id="KW-1185">Reference proteome</keyword>
<dbReference type="AlphaFoldDB" id="A0A2B7XFS9"/>
<organism evidence="1 2">
    <name type="scientific">Polytolypa hystricis (strain UAMH7299)</name>
    <dbReference type="NCBI Taxonomy" id="1447883"/>
    <lineage>
        <taxon>Eukaryota</taxon>
        <taxon>Fungi</taxon>
        <taxon>Dikarya</taxon>
        <taxon>Ascomycota</taxon>
        <taxon>Pezizomycotina</taxon>
        <taxon>Eurotiomycetes</taxon>
        <taxon>Eurotiomycetidae</taxon>
        <taxon>Onygenales</taxon>
        <taxon>Onygenales incertae sedis</taxon>
        <taxon>Polytolypa</taxon>
    </lineage>
</organism>
<protein>
    <submittedName>
        <fullName evidence="1">Uncharacterized protein</fullName>
    </submittedName>
</protein>
<proteinExistence type="predicted"/>
<sequence length="162" mass="17161">MTAAPTPARDPNTTPAIYPLSEEEVEGVGIVETAWESRDVTVVAGVVVAVGVIRVIEVIGEVIGVGTVTTSGLRPLDQSAPRHSMFSTKAEGEPVAEVRYIVTGAHRDSEVRNSEEAHAYHVLAEPSSARTVEPWKQAVAIGQGRVSLLEQQAASVPEVTKV</sequence>
<accession>A0A2B7XFS9</accession>
<dbReference type="EMBL" id="PDNA01000165">
    <property type="protein sequence ID" value="PGH07759.1"/>
    <property type="molecule type" value="Genomic_DNA"/>
</dbReference>
<reference evidence="1 2" key="1">
    <citation type="submission" date="2017-10" db="EMBL/GenBank/DDBJ databases">
        <title>Comparative genomics in systemic dimorphic fungi from Ajellomycetaceae.</title>
        <authorList>
            <person name="Munoz J.F."/>
            <person name="Mcewen J.G."/>
            <person name="Clay O.K."/>
            <person name="Cuomo C.A."/>
        </authorList>
    </citation>
    <scope>NUCLEOTIDE SEQUENCE [LARGE SCALE GENOMIC DNA]</scope>
    <source>
        <strain evidence="1 2">UAMH7299</strain>
    </source>
</reference>
<evidence type="ECO:0000313" key="1">
    <source>
        <dbReference type="EMBL" id="PGH07759.1"/>
    </source>
</evidence>